<evidence type="ECO:0000259" key="7">
    <source>
        <dbReference type="PROSITE" id="PS50112"/>
    </source>
</evidence>
<dbReference type="InterPro" id="IPR013767">
    <property type="entry name" value="PAS_fold"/>
</dbReference>
<dbReference type="PANTHER" id="PTHR24421:SF59">
    <property type="entry name" value="OXYGEN SENSOR HISTIDINE KINASE NREB"/>
    <property type="match status" value="1"/>
</dbReference>
<dbReference type="Pfam" id="PF07730">
    <property type="entry name" value="HisKA_3"/>
    <property type="match status" value="1"/>
</dbReference>
<dbReference type="Proteomes" id="UP000031572">
    <property type="component" value="Unassembled WGS sequence"/>
</dbReference>
<keyword evidence="1" id="KW-0808">Transferase</keyword>
<keyword evidence="4" id="KW-0175">Coiled coil</keyword>
<sequence>MAANRRLLENITQSLGEGLLVLDTDSRLLLMNAEAERLLGWTQAELAQRSVHDTVHHQRPDGSPLPRSQCSLFRAACNGEGCHVEDDVLVRKDGTVFPVTYVASPIVEDGRVVGTVTAFRDITERKRAECELQESRRQLQELSAFLQQVREDERTRIARELHDELGQALTALRIDLIWLDRRLPQREQQVGDKLAAMLSLVEKTVDSIRRISEDLRPGMLDDLGLAAAIEHHVAKFADQTGIACALAMSRDHYELDDRTATTLFRVLQESLTNVARHAQASKVTVQLQDLPNEMLLIVKDDGRGLPPPAERGKKTYGLLGMHERVKLLGGSLDISSEPGKGTRIEASLPVNSLEKQA</sequence>
<organism evidence="9 10">
    <name type="scientific">Noviherbaspirillum autotrophicum</name>
    <dbReference type="NCBI Taxonomy" id="709839"/>
    <lineage>
        <taxon>Bacteria</taxon>
        <taxon>Pseudomonadati</taxon>
        <taxon>Pseudomonadota</taxon>
        <taxon>Betaproteobacteria</taxon>
        <taxon>Burkholderiales</taxon>
        <taxon>Oxalobacteraceae</taxon>
        <taxon>Noviherbaspirillum</taxon>
    </lineage>
</organism>
<evidence type="ECO:0000256" key="3">
    <source>
        <dbReference type="ARBA" id="ARBA00023012"/>
    </source>
</evidence>
<feature type="domain" description="PAS" evidence="7">
    <location>
        <begin position="4"/>
        <end position="56"/>
    </location>
</feature>
<proteinExistence type="predicted"/>
<evidence type="ECO:0000313" key="9">
    <source>
        <dbReference type="EMBL" id="KIF83494.1"/>
    </source>
</evidence>
<evidence type="ECO:0000256" key="4">
    <source>
        <dbReference type="SAM" id="Coils"/>
    </source>
</evidence>
<comment type="caution">
    <text evidence="9">The sequence shown here is derived from an EMBL/GenBank/DDBJ whole genome shotgun (WGS) entry which is preliminary data.</text>
</comment>
<feature type="coiled-coil region" evidence="4">
    <location>
        <begin position="125"/>
        <end position="152"/>
    </location>
</feature>
<protein>
    <recommendedName>
        <fullName evidence="11">Histidine kinase</fullName>
    </recommendedName>
</protein>
<feature type="region of interest" description="Disordered" evidence="5">
    <location>
        <begin position="332"/>
        <end position="357"/>
    </location>
</feature>
<dbReference type="InterPro" id="IPR011712">
    <property type="entry name" value="Sig_transdc_His_kin_sub3_dim/P"/>
</dbReference>
<dbReference type="SMART" id="SM00387">
    <property type="entry name" value="HATPase_c"/>
    <property type="match status" value="1"/>
</dbReference>
<feature type="domain" description="Histidine kinase" evidence="6">
    <location>
        <begin position="160"/>
        <end position="352"/>
    </location>
</feature>
<reference evidence="9 10" key="1">
    <citation type="submission" date="2014-12" db="EMBL/GenBank/DDBJ databases">
        <title>Denitrispirillum autotrophicum gen. nov., sp. nov., Denitrifying, Facultatively Autotrophic Bacteria Isolated from Rice Paddy Soil.</title>
        <authorList>
            <person name="Ishii S."/>
            <person name="Ashida N."/>
            <person name="Ohno H."/>
            <person name="Otsuka S."/>
            <person name="Yokota A."/>
            <person name="Senoo K."/>
        </authorList>
    </citation>
    <scope>NUCLEOTIDE SEQUENCE [LARGE SCALE GENOMIC DNA]</scope>
    <source>
        <strain evidence="9 10">TSA66</strain>
    </source>
</reference>
<dbReference type="InterPro" id="IPR000014">
    <property type="entry name" value="PAS"/>
</dbReference>
<accession>A0A0C2BTY5</accession>
<keyword evidence="2" id="KW-0418">Kinase</keyword>
<dbReference type="SUPFAM" id="SSF55785">
    <property type="entry name" value="PYP-like sensor domain (PAS domain)"/>
    <property type="match status" value="1"/>
</dbReference>
<evidence type="ECO:0000256" key="5">
    <source>
        <dbReference type="SAM" id="MobiDB-lite"/>
    </source>
</evidence>
<dbReference type="InterPro" id="IPR005467">
    <property type="entry name" value="His_kinase_dom"/>
</dbReference>
<dbReference type="CDD" id="cd16917">
    <property type="entry name" value="HATPase_UhpB-NarQ-NarX-like"/>
    <property type="match status" value="1"/>
</dbReference>
<dbReference type="EMBL" id="JWJG01000028">
    <property type="protein sequence ID" value="KIF83494.1"/>
    <property type="molecule type" value="Genomic_DNA"/>
</dbReference>
<dbReference type="InterPro" id="IPR003594">
    <property type="entry name" value="HATPase_dom"/>
</dbReference>
<dbReference type="GO" id="GO:0046983">
    <property type="term" value="F:protein dimerization activity"/>
    <property type="evidence" value="ECO:0007669"/>
    <property type="project" value="InterPro"/>
</dbReference>
<feature type="domain" description="PAC" evidence="8">
    <location>
        <begin position="83"/>
        <end position="134"/>
    </location>
</feature>
<dbReference type="GO" id="GO:0006355">
    <property type="term" value="P:regulation of DNA-templated transcription"/>
    <property type="evidence" value="ECO:0007669"/>
    <property type="project" value="InterPro"/>
</dbReference>
<dbReference type="Pfam" id="PF00989">
    <property type="entry name" value="PAS"/>
    <property type="match status" value="1"/>
</dbReference>
<dbReference type="NCBIfam" id="TIGR00229">
    <property type="entry name" value="sensory_box"/>
    <property type="match status" value="1"/>
</dbReference>
<dbReference type="SUPFAM" id="SSF55874">
    <property type="entry name" value="ATPase domain of HSP90 chaperone/DNA topoisomerase II/histidine kinase"/>
    <property type="match status" value="1"/>
</dbReference>
<evidence type="ECO:0000259" key="8">
    <source>
        <dbReference type="PROSITE" id="PS50113"/>
    </source>
</evidence>
<evidence type="ECO:0000256" key="1">
    <source>
        <dbReference type="ARBA" id="ARBA00022679"/>
    </source>
</evidence>
<dbReference type="PROSITE" id="PS50113">
    <property type="entry name" value="PAC"/>
    <property type="match status" value="1"/>
</dbReference>
<evidence type="ECO:0000256" key="2">
    <source>
        <dbReference type="ARBA" id="ARBA00022777"/>
    </source>
</evidence>
<dbReference type="Gene3D" id="3.30.450.20">
    <property type="entry name" value="PAS domain"/>
    <property type="match status" value="1"/>
</dbReference>
<dbReference type="GO" id="GO:0016020">
    <property type="term" value="C:membrane"/>
    <property type="evidence" value="ECO:0007669"/>
    <property type="project" value="InterPro"/>
</dbReference>
<dbReference type="CDD" id="cd00130">
    <property type="entry name" value="PAS"/>
    <property type="match status" value="1"/>
</dbReference>
<evidence type="ECO:0000313" key="10">
    <source>
        <dbReference type="Proteomes" id="UP000031572"/>
    </source>
</evidence>
<name>A0A0C2BTY5_9BURK</name>
<dbReference type="PROSITE" id="PS50112">
    <property type="entry name" value="PAS"/>
    <property type="match status" value="1"/>
</dbReference>
<evidence type="ECO:0000259" key="6">
    <source>
        <dbReference type="PROSITE" id="PS50109"/>
    </source>
</evidence>
<dbReference type="InterPro" id="IPR000700">
    <property type="entry name" value="PAS-assoc_C"/>
</dbReference>
<gene>
    <name evidence="9" type="ORF">TSA66_04530</name>
</gene>
<evidence type="ECO:0008006" key="11">
    <source>
        <dbReference type="Google" id="ProtNLM"/>
    </source>
</evidence>
<dbReference type="SMART" id="SM00091">
    <property type="entry name" value="PAS"/>
    <property type="match status" value="1"/>
</dbReference>
<dbReference type="InterPro" id="IPR050482">
    <property type="entry name" value="Sensor_HK_TwoCompSys"/>
</dbReference>
<keyword evidence="3" id="KW-0902">Two-component regulatory system</keyword>
<dbReference type="AlphaFoldDB" id="A0A0C2BTY5"/>
<dbReference type="InterPro" id="IPR035965">
    <property type="entry name" value="PAS-like_dom_sf"/>
</dbReference>
<dbReference type="Gene3D" id="1.20.5.1930">
    <property type="match status" value="1"/>
</dbReference>
<dbReference type="GO" id="GO:0000155">
    <property type="term" value="F:phosphorelay sensor kinase activity"/>
    <property type="evidence" value="ECO:0007669"/>
    <property type="project" value="InterPro"/>
</dbReference>
<dbReference type="InterPro" id="IPR036890">
    <property type="entry name" value="HATPase_C_sf"/>
</dbReference>
<dbReference type="Pfam" id="PF02518">
    <property type="entry name" value="HATPase_c"/>
    <property type="match status" value="1"/>
</dbReference>
<dbReference type="STRING" id="709839.TSA66_04530"/>
<dbReference type="Gene3D" id="3.30.565.10">
    <property type="entry name" value="Histidine kinase-like ATPase, C-terminal domain"/>
    <property type="match status" value="1"/>
</dbReference>
<dbReference type="PROSITE" id="PS50109">
    <property type="entry name" value="HIS_KIN"/>
    <property type="match status" value="1"/>
</dbReference>
<keyword evidence="10" id="KW-1185">Reference proteome</keyword>
<dbReference type="PANTHER" id="PTHR24421">
    <property type="entry name" value="NITRATE/NITRITE SENSOR PROTEIN NARX-RELATED"/>
    <property type="match status" value="1"/>
</dbReference>